<dbReference type="Gramene" id="ONIVA02G18790.1">
    <property type="protein sequence ID" value="ONIVA02G18790.1"/>
    <property type="gene ID" value="ONIVA02G18790"/>
</dbReference>
<evidence type="ECO:0000256" key="1">
    <source>
        <dbReference type="SAM" id="MobiDB-lite"/>
    </source>
</evidence>
<accession>A0A0E0G6V2</accession>
<dbReference type="Proteomes" id="UP000006591">
    <property type="component" value="Chromosome 2"/>
</dbReference>
<evidence type="ECO:0000313" key="2">
    <source>
        <dbReference type="EnsemblPlants" id="ONIVA02G18790.1"/>
    </source>
</evidence>
<name>A0A0E0G6V2_ORYNI</name>
<dbReference type="AlphaFoldDB" id="A0A0E0G6V2"/>
<proteinExistence type="predicted"/>
<dbReference type="HOGENOM" id="CLU_2889548_0_0_1"/>
<dbReference type="EnsemblPlants" id="ONIVA02G18790.1">
    <property type="protein sequence ID" value="ONIVA02G18790.1"/>
    <property type="gene ID" value="ONIVA02G18790"/>
</dbReference>
<organism evidence="2">
    <name type="scientific">Oryza nivara</name>
    <name type="common">Indian wild rice</name>
    <name type="synonym">Oryza sativa f. spontanea</name>
    <dbReference type="NCBI Taxonomy" id="4536"/>
    <lineage>
        <taxon>Eukaryota</taxon>
        <taxon>Viridiplantae</taxon>
        <taxon>Streptophyta</taxon>
        <taxon>Embryophyta</taxon>
        <taxon>Tracheophyta</taxon>
        <taxon>Spermatophyta</taxon>
        <taxon>Magnoliopsida</taxon>
        <taxon>Liliopsida</taxon>
        <taxon>Poales</taxon>
        <taxon>Poaceae</taxon>
        <taxon>BOP clade</taxon>
        <taxon>Oryzoideae</taxon>
        <taxon>Oryzeae</taxon>
        <taxon>Oryzinae</taxon>
        <taxon>Oryza</taxon>
    </lineage>
</organism>
<reference evidence="2" key="2">
    <citation type="submission" date="2018-04" db="EMBL/GenBank/DDBJ databases">
        <title>OnivRS2 (Oryza nivara Reference Sequence Version 2).</title>
        <authorList>
            <person name="Zhang J."/>
            <person name="Kudrna D."/>
            <person name="Lee S."/>
            <person name="Talag J."/>
            <person name="Rajasekar S."/>
            <person name="Welchert J."/>
            <person name="Hsing Y.-I."/>
            <person name="Wing R.A."/>
        </authorList>
    </citation>
    <scope>NUCLEOTIDE SEQUENCE [LARGE SCALE GENOMIC DNA]</scope>
    <source>
        <strain evidence="2">SL10</strain>
    </source>
</reference>
<protein>
    <submittedName>
        <fullName evidence="2">Uncharacterized protein</fullName>
    </submittedName>
</protein>
<sequence length="64" mass="7098">MGIGVNHVTGEELQASRDEPFDCRNHLQLHHQHRERGTGVISKAPRQLRGGGRPPQQLVPRGGK</sequence>
<reference evidence="2" key="1">
    <citation type="submission" date="2015-04" db="UniProtKB">
        <authorList>
            <consortium name="EnsemblPlants"/>
        </authorList>
    </citation>
    <scope>IDENTIFICATION</scope>
    <source>
        <strain evidence="2">SL10</strain>
    </source>
</reference>
<keyword evidence="3" id="KW-1185">Reference proteome</keyword>
<evidence type="ECO:0000313" key="3">
    <source>
        <dbReference type="Proteomes" id="UP000006591"/>
    </source>
</evidence>
<feature type="region of interest" description="Disordered" evidence="1">
    <location>
        <begin position="30"/>
        <end position="64"/>
    </location>
</feature>